<dbReference type="Proteomes" id="UP000298493">
    <property type="component" value="Unassembled WGS sequence"/>
</dbReference>
<feature type="compositionally biased region" description="Basic and acidic residues" evidence="7">
    <location>
        <begin position="864"/>
        <end position="873"/>
    </location>
</feature>
<feature type="active site" evidence="5 6">
    <location>
        <position position="404"/>
    </location>
</feature>
<dbReference type="STRING" id="86259.A0A4Z1P9I1"/>
<gene>
    <name evidence="9" type="ORF">E6O75_ATG03235</name>
</gene>
<evidence type="ECO:0000256" key="6">
    <source>
        <dbReference type="PROSITE-ProRule" id="PRU00239"/>
    </source>
</evidence>
<evidence type="ECO:0000256" key="7">
    <source>
        <dbReference type="SAM" id="MobiDB-lite"/>
    </source>
</evidence>
<feature type="compositionally biased region" description="Polar residues" evidence="7">
    <location>
        <begin position="99"/>
        <end position="110"/>
    </location>
</feature>
<evidence type="ECO:0000259" key="8">
    <source>
        <dbReference type="PROSITE" id="PS50203"/>
    </source>
</evidence>
<dbReference type="Gene3D" id="3.90.70.10">
    <property type="entry name" value="Cysteine proteinases"/>
    <property type="match status" value="1"/>
</dbReference>
<dbReference type="CDD" id="cd00044">
    <property type="entry name" value="CysPc"/>
    <property type="match status" value="1"/>
</dbReference>
<dbReference type="InterPro" id="IPR001300">
    <property type="entry name" value="Peptidase_C2_calpain_cat"/>
</dbReference>
<comment type="similarity">
    <text evidence="1">Belongs to the peptidase C2 family.</text>
</comment>
<keyword evidence="10" id="KW-1185">Reference proteome</keyword>
<dbReference type="PROSITE" id="PS00139">
    <property type="entry name" value="THIOL_PROTEASE_CYS"/>
    <property type="match status" value="1"/>
</dbReference>
<evidence type="ECO:0000313" key="10">
    <source>
        <dbReference type="Proteomes" id="UP000298493"/>
    </source>
</evidence>
<dbReference type="GO" id="GO:0006508">
    <property type="term" value="P:proteolysis"/>
    <property type="evidence" value="ECO:0007669"/>
    <property type="project" value="UniProtKB-KW"/>
</dbReference>
<reference evidence="9 10" key="1">
    <citation type="submission" date="2019-04" db="EMBL/GenBank/DDBJ databases">
        <title>High contiguity whole genome sequence and gene annotation resource for two Venturia nashicola isolates.</title>
        <authorList>
            <person name="Prokchorchik M."/>
            <person name="Won K."/>
            <person name="Lee Y."/>
            <person name="Choi E.D."/>
            <person name="Segonzac C."/>
            <person name="Sohn K.H."/>
        </authorList>
    </citation>
    <scope>NUCLEOTIDE SEQUENCE [LARGE SCALE GENOMIC DNA]</scope>
    <source>
        <strain evidence="9 10">PRI2</strain>
    </source>
</reference>
<feature type="region of interest" description="Disordered" evidence="7">
    <location>
        <begin position="1"/>
        <end position="28"/>
    </location>
</feature>
<feature type="compositionally biased region" description="Acidic residues" evidence="7">
    <location>
        <begin position="933"/>
        <end position="950"/>
    </location>
</feature>
<dbReference type="SMART" id="SM00230">
    <property type="entry name" value="CysPc"/>
    <property type="match status" value="1"/>
</dbReference>
<feature type="compositionally biased region" description="Basic residues" evidence="7">
    <location>
        <begin position="673"/>
        <end position="688"/>
    </location>
</feature>
<dbReference type="EMBL" id="SNSC02000006">
    <property type="protein sequence ID" value="TID23599.1"/>
    <property type="molecule type" value="Genomic_DNA"/>
</dbReference>
<evidence type="ECO:0000256" key="5">
    <source>
        <dbReference type="PIRSR" id="PIRSR622684-1"/>
    </source>
</evidence>
<feature type="active site" evidence="5 6">
    <location>
        <position position="204"/>
    </location>
</feature>
<keyword evidence="2 6" id="KW-0645">Protease</keyword>
<feature type="domain" description="Calpain catalytic" evidence="8">
    <location>
        <begin position="175"/>
        <end position="507"/>
    </location>
</feature>
<proteinExistence type="inferred from homology"/>
<dbReference type="InterPro" id="IPR038765">
    <property type="entry name" value="Papain-like_cys_pep_sf"/>
</dbReference>
<feature type="compositionally biased region" description="Basic and acidic residues" evidence="7">
    <location>
        <begin position="709"/>
        <end position="750"/>
    </location>
</feature>
<organism evidence="9 10">
    <name type="scientific">Venturia nashicola</name>
    <dbReference type="NCBI Taxonomy" id="86259"/>
    <lineage>
        <taxon>Eukaryota</taxon>
        <taxon>Fungi</taxon>
        <taxon>Dikarya</taxon>
        <taxon>Ascomycota</taxon>
        <taxon>Pezizomycotina</taxon>
        <taxon>Dothideomycetes</taxon>
        <taxon>Pleosporomycetidae</taxon>
        <taxon>Venturiales</taxon>
        <taxon>Venturiaceae</taxon>
        <taxon>Venturia</taxon>
    </lineage>
</organism>
<feature type="region of interest" description="Disordered" evidence="7">
    <location>
        <begin position="40"/>
        <end position="110"/>
    </location>
</feature>
<dbReference type="PROSITE" id="PS50203">
    <property type="entry name" value="CALPAIN_CAT"/>
    <property type="match status" value="1"/>
</dbReference>
<dbReference type="GO" id="GO:0004198">
    <property type="term" value="F:calcium-dependent cysteine-type endopeptidase activity"/>
    <property type="evidence" value="ECO:0007669"/>
    <property type="project" value="InterPro"/>
</dbReference>
<evidence type="ECO:0000256" key="3">
    <source>
        <dbReference type="ARBA" id="ARBA00022801"/>
    </source>
</evidence>
<name>A0A4Z1P9I1_9PEZI</name>
<feature type="active site" evidence="5 6">
    <location>
        <position position="451"/>
    </location>
</feature>
<evidence type="ECO:0000313" key="9">
    <source>
        <dbReference type="EMBL" id="TID23599.1"/>
    </source>
</evidence>
<dbReference type="PRINTS" id="PR00704">
    <property type="entry name" value="CALPAIN"/>
</dbReference>
<dbReference type="InterPro" id="IPR022684">
    <property type="entry name" value="Calpain_cysteine_protease"/>
</dbReference>
<feature type="compositionally biased region" description="Polar residues" evidence="7">
    <location>
        <begin position="845"/>
        <end position="863"/>
    </location>
</feature>
<feature type="compositionally biased region" description="Acidic residues" evidence="7">
    <location>
        <begin position="979"/>
        <end position="989"/>
    </location>
</feature>
<comment type="caution">
    <text evidence="9">The sequence shown here is derived from an EMBL/GenBank/DDBJ whole genome shotgun (WGS) entry which is preliminary data.</text>
</comment>
<accession>A0A4Z1P9I1</accession>
<feature type="compositionally biased region" description="Basic and acidic residues" evidence="7">
    <location>
        <begin position="758"/>
        <end position="798"/>
    </location>
</feature>
<dbReference type="SUPFAM" id="SSF54001">
    <property type="entry name" value="Cysteine proteinases"/>
    <property type="match status" value="1"/>
</dbReference>
<dbReference type="PANTHER" id="PTHR10183">
    <property type="entry name" value="CALPAIN"/>
    <property type="match status" value="1"/>
</dbReference>
<evidence type="ECO:0000256" key="4">
    <source>
        <dbReference type="ARBA" id="ARBA00022807"/>
    </source>
</evidence>
<dbReference type="Pfam" id="PF00648">
    <property type="entry name" value="Peptidase_C2"/>
    <property type="match status" value="2"/>
</dbReference>
<feature type="compositionally biased region" description="Basic and acidic residues" evidence="7">
    <location>
        <begin position="52"/>
        <end position="93"/>
    </location>
</feature>
<sequence length="1028" mass="115367">MDRSRRRGRDKGSPLPIPPQSKKNDEFYKYWDRFTRVKEKKESLKKNAKKIGIKEGKEKSSKAETEVETKDETKDETKGREGPSLDRDVEGRPGHPMVRSNTEGVISRQKATTSYDEAAASCRAKVEAIRRECLRLNQKYYDRLFDLPCADTLTSLDNPEKPCSIKPLQGVGSVKRVEDIYDDPEFFVDGATANDVKQGTNGDCWFLAGITALSGKPELIEKLCIARDEKVGVYGFVFFRDGEWISEVVDDRLALRHSGDERNYVTEYLLRVNGDKNVLTTPLSDMAYGIQTLEKDFRESLRKGSNALYFASCKDGNETWLPLLEKAYAKAHGDYQAIEGGFAGEGIEDLTGGIATYIVSEDVLDKDKLWSELLEVNDKFLFGCGSRQGRDNDPADEEGFVRGHAYTVLSAREITKPANIIAEEERAALKLGRKRRAKEANGKLRLLKLRNPWGSQEWNGAWSDGSKEWTPDVMKELDHTFGDDGIFWISYKDFLKFYPEIDRIRLIGPEWTVTQQWTAVSVPWTADYLDTSFSLEVTKAGPVVLILSQPDDRYFQGFTGRYKFDLHFRLYADGEDTYLLRSMAKSGSSRSCSAELDLEPGKYTILVKVTADRFDSGRTAEEVIREFREARRNKLLAVGKSFDAIHEKGRLREMEETEALNERKDAREDEIRAKKKRRVKHKRQRARQRAMNLRLKTEEKRKNGIKKGLIREEAREKRKAERLAKKKETEEKRKVKIEEKKKNKAEKFKTEAGTSKVEGGKPKDAEVKEDEAAKVKGDTEKKDEAAKVEGDTEKKEEGQATDGASKAEHISTTGLKTVAVPEKVTDDGSVTSSAPGQPTPEATPEASSNSTSDDSCTQESSIADTKDQEKVDAQVKNTEQVTGPEKQDISTQTLENDKKDDTAHPPTSSKEKPHDDNDDDALSEVHSCKSESESEYEYEPESESESEDDTISNCSSVADSDFSWDSAIDGPDTILSDTDGGDSADEDDMFKEDPWKARCVIGLRVCSLDALAAVEVGRGEGGHEGVEG</sequence>
<protein>
    <submittedName>
        <fullName evidence="9">Methylenetetrahydrofolate reductase 2</fullName>
    </submittedName>
</protein>
<keyword evidence="4 6" id="KW-0788">Thiol protease</keyword>
<evidence type="ECO:0000256" key="1">
    <source>
        <dbReference type="ARBA" id="ARBA00007623"/>
    </source>
</evidence>
<feature type="compositionally biased region" description="Basic and acidic residues" evidence="7">
    <location>
        <begin position="895"/>
        <end position="915"/>
    </location>
</feature>
<dbReference type="PANTHER" id="PTHR10183:SF379">
    <property type="entry name" value="CALPAIN-5"/>
    <property type="match status" value="1"/>
</dbReference>
<feature type="region of interest" description="Disordered" evidence="7">
    <location>
        <begin position="659"/>
        <end position="989"/>
    </location>
</feature>
<evidence type="ECO:0000256" key="2">
    <source>
        <dbReference type="ARBA" id="ARBA00022670"/>
    </source>
</evidence>
<feature type="compositionally biased region" description="Basic and acidic residues" evidence="7">
    <location>
        <begin position="659"/>
        <end position="672"/>
    </location>
</feature>
<dbReference type="AlphaFoldDB" id="A0A4Z1P9I1"/>
<keyword evidence="3 6" id="KW-0378">Hydrolase</keyword>
<dbReference type="InterPro" id="IPR000169">
    <property type="entry name" value="Pept_cys_AS"/>
</dbReference>